<keyword evidence="1" id="KW-1133">Transmembrane helix</keyword>
<evidence type="ECO:0000313" key="2">
    <source>
        <dbReference type="EMBL" id="TWD80023.1"/>
    </source>
</evidence>
<keyword evidence="3" id="KW-1185">Reference proteome</keyword>
<dbReference type="OrthoDB" id="5180544at2"/>
<feature type="transmembrane region" description="Helical" evidence="1">
    <location>
        <begin position="149"/>
        <end position="166"/>
    </location>
</feature>
<proteinExistence type="predicted"/>
<feature type="transmembrane region" description="Helical" evidence="1">
    <location>
        <begin position="223"/>
        <end position="241"/>
    </location>
</feature>
<dbReference type="RefSeq" id="WP_145803648.1">
    <property type="nucleotide sequence ID" value="NZ_VIVK01000001.1"/>
</dbReference>
<feature type="transmembrane region" description="Helical" evidence="1">
    <location>
        <begin position="309"/>
        <end position="333"/>
    </location>
</feature>
<keyword evidence="1" id="KW-0812">Transmembrane</keyword>
<name>A0A561BMF4_9ACTN</name>
<accession>A0A561BMF4</accession>
<feature type="transmembrane region" description="Helical" evidence="1">
    <location>
        <begin position="75"/>
        <end position="95"/>
    </location>
</feature>
<feature type="transmembrane region" description="Helical" evidence="1">
    <location>
        <begin position="172"/>
        <end position="189"/>
    </location>
</feature>
<organism evidence="2 3">
    <name type="scientific">Kribbella amoyensis</name>
    <dbReference type="NCBI Taxonomy" id="996641"/>
    <lineage>
        <taxon>Bacteria</taxon>
        <taxon>Bacillati</taxon>
        <taxon>Actinomycetota</taxon>
        <taxon>Actinomycetes</taxon>
        <taxon>Propionibacteriales</taxon>
        <taxon>Kribbellaceae</taxon>
        <taxon>Kribbella</taxon>
    </lineage>
</organism>
<feature type="transmembrane region" description="Helical" evidence="1">
    <location>
        <begin position="285"/>
        <end position="303"/>
    </location>
</feature>
<sequence length="413" mass="42275">MTSVWFGRFLLAMLALPTLKSALGVDGGAVFQILAVEDLGASPAAIGTALGLGVVSVPIQIWAARMPISVSQRNLIAFFGVVAAAAGLLAVMVFLARSGTVATAIVVVGLSVTVVAELAVSVLFATSWQPLLSLTLTSTQRQNVNSRGRAAGSAVLVAVLLLFGAGDSAVRVAILVGVMITACAIMLMLRKLPMPGPGNDAPVTVGESTLRPLAGRGGVPRDVVPLLVFTGFAVASAWPLFPVYAAKVFWPSADLGVIGAVEIGVTIAVAALWRPTAGNLFGRARVSVAALVVVALCFVGLPSPEGSGIAGMATLALFAVAVACRDVALLAMLELVHRAVDRRTSVRTLTILDVVESTSLQAALFAGGLMITWSASVSLGATDPYRLYVLAITVGAAIAFRGAQKRRTTPVAA</sequence>
<protein>
    <recommendedName>
        <fullName evidence="4">MFS transporter</fullName>
    </recommendedName>
</protein>
<dbReference type="EMBL" id="VIVK01000001">
    <property type="protein sequence ID" value="TWD80023.1"/>
    <property type="molecule type" value="Genomic_DNA"/>
</dbReference>
<dbReference type="Proteomes" id="UP000318380">
    <property type="component" value="Unassembled WGS sequence"/>
</dbReference>
<feature type="transmembrane region" description="Helical" evidence="1">
    <location>
        <begin position="354"/>
        <end position="373"/>
    </location>
</feature>
<comment type="caution">
    <text evidence="2">The sequence shown here is derived from an EMBL/GenBank/DDBJ whole genome shotgun (WGS) entry which is preliminary data.</text>
</comment>
<evidence type="ECO:0008006" key="4">
    <source>
        <dbReference type="Google" id="ProtNLM"/>
    </source>
</evidence>
<dbReference type="AlphaFoldDB" id="A0A561BMF4"/>
<feature type="transmembrane region" description="Helical" evidence="1">
    <location>
        <begin position="40"/>
        <end position="63"/>
    </location>
</feature>
<feature type="transmembrane region" description="Helical" evidence="1">
    <location>
        <begin position="101"/>
        <end position="128"/>
    </location>
</feature>
<evidence type="ECO:0000313" key="3">
    <source>
        <dbReference type="Proteomes" id="UP000318380"/>
    </source>
</evidence>
<feature type="transmembrane region" description="Helical" evidence="1">
    <location>
        <begin position="253"/>
        <end position="273"/>
    </location>
</feature>
<feature type="transmembrane region" description="Helical" evidence="1">
    <location>
        <begin position="385"/>
        <end position="403"/>
    </location>
</feature>
<gene>
    <name evidence="2" type="ORF">FB561_1089</name>
</gene>
<keyword evidence="1" id="KW-0472">Membrane</keyword>
<evidence type="ECO:0000256" key="1">
    <source>
        <dbReference type="SAM" id="Phobius"/>
    </source>
</evidence>
<reference evidence="2 3" key="1">
    <citation type="submission" date="2019-06" db="EMBL/GenBank/DDBJ databases">
        <title>Sequencing the genomes of 1000 actinobacteria strains.</title>
        <authorList>
            <person name="Klenk H.-P."/>
        </authorList>
    </citation>
    <scope>NUCLEOTIDE SEQUENCE [LARGE SCALE GENOMIC DNA]</scope>
    <source>
        <strain evidence="2 3">DSM 24683</strain>
    </source>
</reference>